<sequence>MICLLTAAGLISLAAETFTLSWQHSTARTLWTETWEAKNATLRPILARIEGPGAGMEAPEGAWREGSIWIWHPQIAPLREVHLAASGTTGSGWRLCAGEICHDVGTRAGTALRLSATEGATPCPLNPDQ</sequence>
<keyword evidence="2" id="KW-1185">Reference proteome</keyword>
<evidence type="ECO:0000313" key="1">
    <source>
        <dbReference type="EMBL" id="RRH76909.1"/>
    </source>
</evidence>
<evidence type="ECO:0000313" key="2">
    <source>
        <dbReference type="Proteomes" id="UP000282125"/>
    </source>
</evidence>
<dbReference type="AlphaFoldDB" id="A0A3P3DRS0"/>
<reference evidence="1 2" key="1">
    <citation type="submission" date="2018-11" db="EMBL/GenBank/DDBJ databases">
        <title>Gemmobacter sp. nov., YIM 102744-1 draft genome.</title>
        <authorList>
            <person name="Li G."/>
            <person name="Jiang Y."/>
        </authorList>
    </citation>
    <scope>NUCLEOTIDE SEQUENCE [LARGE SCALE GENOMIC DNA]</scope>
    <source>
        <strain evidence="1 2">YIM 102744-1</strain>
    </source>
</reference>
<dbReference type="Pfam" id="PF08905">
    <property type="entry name" value="DUF1850"/>
    <property type="match status" value="1"/>
</dbReference>
<comment type="caution">
    <text evidence="1">The sequence shown here is derived from an EMBL/GenBank/DDBJ whole genome shotgun (WGS) entry which is preliminary data.</text>
</comment>
<dbReference type="Proteomes" id="UP000282125">
    <property type="component" value="Unassembled WGS sequence"/>
</dbReference>
<dbReference type="RefSeq" id="WP_124963854.1">
    <property type="nucleotide sequence ID" value="NZ_RRAZ01000005.1"/>
</dbReference>
<gene>
    <name evidence="1" type="ORF">EG244_04685</name>
</gene>
<accession>A0A3P3DRS0</accession>
<dbReference type="OrthoDB" id="5298197at2"/>
<protein>
    <submittedName>
        <fullName evidence="1">DUF1850 domain-containing protein</fullName>
    </submittedName>
</protein>
<organism evidence="1 2">
    <name type="scientific">Falsigemmobacter faecalis</name>
    <dbReference type="NCBI Taxonomy" id="2488730"/>
    <lineage>
        <taxon>Bacteria</taxon>
        <taxon>Pseudomonadati</taxon>
        <taxon>Pseudomonadota</taxon>
        <taxon>Alphaproteobacteria</taxon>
        <taxon>Rhodobacterales</taxon>
        <taxon>Paracoccaceae</taxon>
        <taxon>Falsigemmobacter</taxon>
    </lineage>
</organism>
<proteinExistence type="predicted"/>
<dbReference type="InterPro" id="IPR015001">
    <property type="entry name" value="DUF1850"/>
</dbReference>
<dbReference type="EMBL" id="RRAZ01000005">
    <property type="protein sequence ID" value="RRH76909.1"/>
    <property type="molecule type" value="Genomic_DNA"/>
</dbReference>
<name>A0A3P3DRS0_9RHOB</name>